<dbReference type="EMBL" id="JAFBDT010000012">
    <property type="protein sequence ID" value="MBM7562120.1"/>
    <property type="molecule type" value="Genomic_DNA"/>
</dbReference>
<evidence type="ECO:0000313" key="3">
    <source>
        <dbReference type="Proteomes" id="UP000767854"/>
    </source>
</evidence>
<dbReference type="Proteomes" id="UP000767854">
    <property type="component" value="Unassembled WGS sequence"/>
</dbReference>
<dbReference type="SUPFAM" id="SSF53146">
    <property type="entry name" value="Nitrogenase accessory factor-like"/>
    <property type="match status" value="1"/>
</dbReference>
<dbReference type="InterPro" id="IPR033913">
    <property type="entry name" value="MTH1175_dom"/>
</dbReference>
<dbReference type="Gene3D" id="3.30.420.130">
    <property type="entry name" value="Dinitrogenase iron-molybdenum cofactor biosynthesis domain"/>
    <property type="match status" value="1"/>
</dbReference>
<dbReference type="CDD" id="cd00851">
    <property type="entry name" value="MTH1175"/>
    <property type="match status" value="1"/>
</dbReference>
<comment type="caution">
    <text evidence="2">The sequence shown here is derived from an EMBL/GenBank/DDBJ whole genome shotgun (WGS) entry which is preliminary data.</text>
</comment>
<dbReference type="PANTHER" id="PTHR42983:SF1">
    <property type="entry name" value="IRON-MOLYBDENUM PROTEIN"/>
    <property type="match status" value="1"/>
</dbReference>
<accession>A0ABS2MRW8</accession>
<dbReference type="InterPro" id="IPR003731">
    <property type="entry name" value="Di-Nase_FeMo-co_biosynth"/>
</dbReference>
<dbReference type="Pfam" id="PF02579">
    <property type="entry name" value="Nitro_FeMo-Co"/>
    <property type="match status" value="1"/>
</dbReference>
<evidence type="ECO:0000313" key="2">
    <source>
        <dbReference type="EMBL" id="MBM7562120.1"/>
    </source>
</evidence>
<name>A0ABS2MRW8_9FIRM</name>
<feature type="domain" description="Dinitrogenase iron-molybdenum cofactor biosynthesis" evidence="1">
    <location>
        <begin position="14"/>
        <end position="102"/>
    </location>
</feature>
<sequence length="122" mass="13159">MKIAIPVEDKHYEGNVCPSFARAPFFMVYDTETKEAEFHENSASTSPGGAGVKAAQIVIDYKVTTVLTPRMGKNSADVLVPAGIQLFKTEGTGIKNNIEAFEAGKLKTLGEIHEGFHHHGGN</sequence>
<evidence type="ECO:0000259" key="1">
    <source>
        <dbReference type="Pfam" id="PF02579"/>
    </source>
</evidence>
<organism evidence="2 3">
    <name type="scientific">Fusibacter tunisiensis</name>
    <dbReference type="NCBI Taxonomy" id="1008308"/>
    <lineage>
        <taxon>Bacteria</taxon>
        <taxon>Bacillati</taxon>
        <taxon>Bacillota</taxon>
        <taxon>Clostridia</taxon>
        <taxon>Eubacteriales</taxon>
        <taxon>Eubacteriales Family XII. Incertae Sedis</taxon>
        <taxon>Fusibacter</taxon>
    </lineage>
</organism>
<dbReference type="RefSeq" id="WP_204664231.1">
    <property type="nucleotide sequence ID" value="NZ_JAFBDT010000012.1"/>
</dbReference>
<dbReference type="PANTHER" id="PTHR42983">
    <property type="entry name" value="DINITROGENASE IRON-MOLYBDENUM COFACTOR PROTEIN-RELATED"/>
    <property type="match status" value="1"/>
</dbReference>
<reference evidence="2 3" key="1">
    <citation type="submission" date="2021-01" db="EMBL/GenBank/DDBJ databases">
        <title>Genomic Encyclopedia of Type Strains, Phase IV (KMG-IV): sequencing the most valuable type-strain genomes for metagenomic binning, comparative biology and taxonomic classification.</title>
        <authorList>
            <person name="Goeker M."/>
        </authorList>
    </citation>
    <scope>NUCLEOTIDE SEQUENCE [LARGE SCALE GENOMIC DNA]</scope>
    <source>
        <strain evidence="2 3">DSM 24436</strain>
    </source>
</reference>
<gene>
    <name evidence="2" type="ORF">JOC49_001663</name>
</gene>
<proteinExistence type="predicted"/>
<protein>
    <submittedName>
        <fullName evidence="2">Fe-Mo cluster-binding NifX family protein</fullName>
    </submittedName>
</protein>
<dbReference type="InterPro" id="IPR036105">
    <property type="entry name" value="DiNase_FeMo-co_biosyn_sf"/>
</dbReference>
<keyword evidence="3" id="KW-1185">Reference proteome</keyword>